<comment type="caution">
    <text evidence="1">The sequence shown here is derived from an EMBL/GenBank/DDBJ whole genome shotgun (WGS) entry which is preliminary data.</text>
</comment>
<name>A0ABY2WPM7_9FLAO</name>
<evidence type="ECO:0000313" key="1">
    <source>
        <dbReference type="EMBL" id="TMU56705.1"/>
    </source>
</evidence>
<protein>
    <submittedName>
        <fullName evidence="1">DUF4249 domain-containing protein</fullName>
    </submittedName>
</protein>
<dbReference type="Proteomes" id="UP000751614">
    <property type="component" value="Unassembled WGS sequence"/>
</dbReference>
<proteinExistence type="predicted"/>
<organism evidence="1 2">
    <name type="scientific">Flagellimonas algicola</name>
    <dbReference type="NCBI Taxonomy" id="2583815"/>
    <lineage>
        <taxon>Bacteria</taxon>
        <taxon>Pseudomonadati</taxon>
        <taxon>Bacteroidota</taxon>
        <taxon>Flavobacteriia</taxon>
        <taxon>Flavobacteriales</taxon>
        <taxon>Flavobacteriaceae</taxon>
        <taxon>Flagellimonas</taxon>
    </lineage>
</organism>
<reference evidence="1 2" key="1">
    <citation type="submission" date="2019-05" db="EMBL/GenBank/DDBJ databases">
        <title>Flagellimonas sp. AsT0115, sp. nov., isolated from a marine red algae, Asparagopsis taxiformis.</title>
        <authorList>
            <person name="Kim J."/>
            <person name="Jeong S.E."/>
            <person name="Jeon C.O."/>
        </authorList>
    </citation>
    <scope>NUCLEOTIDE SEQUENCE [LARGE SCALE GENOMIC DNA]</scope>
    <source>
        <strain evidence="1 2">AsT0115</strain>
    </source>
</reference>
<evidence type="ECO:0000313" key="2">
    <source>
        <dbReference type="Proteomes" id="UP000751614"/>
    </source>
</evidence>
<dbReference type="RefSeq" id="WP_138833430.1">
    <property type="nucleotide sequence ID" value="NZ_VCNI01000001.1"/>
</dbReference>
<dbReference type="InterPro" id="IPR025345">
    <property type="entry name" value="DUF4249"/>
</dbReference>
<sequence>MVLVFTAALASSCVEPFEVDSGEFLSALVIDATITDEMGRQAIYLSNTYGFEEEPETVSGASVKVIENETNEILFVETNPGEYRSQQEFAAQPGSSYALKITTGDGSAYSSQSASLPQAVALDSVYADRITSDLGEDGIAIFVDSFDATGNSQNFRYEFQETYKIIAPEWNDFDLLSTGIECGVDVIPKIVQNRICFASDRSTDIILTNTTNLNENRVQRFMVRFMDRNNYIISHRYSIEVTQYTQSNDAASYFSSLDQFSSTESIFSESQPGFLVGNVFSEENQDEKVLGYFEVSAVSKKRIFFNYDDFYPGEDLPDYVNPCMEIAPKLISQGGARCILSAMVEANQVSYLNINDDPPFEEGPYLVVPRECGDCTVLGSNQTPEFWTE</sequence>
<keyword evidence="2" id="KW-1185">Reference proteome</keyword>
<gene>
    <name evidence="1" type="ORF">FGG15_03945</name>
</gene>
<dbReference type="Pfam" id="PF14054">
    <property type="entry name" value="DUF4249"/>
    <property type="match status" value="1"/>
</dbReference>
<accession>A0ABY2WPM7</accession>
<dbReference type="EMBL" id="VCNI01000001">
    <property type="protein sequence ID" value="TMU56705.1"/>
    <property type="molecule type" value="Genomic_DNA"/>
</dbReference>